<organism evidence="1">
    <name type="scientific">marine sediment metagenome</name>
    <dbReference type="NCBI Taxonomy" id="412755"/>
    <lineage>
        <taxon>unclassified sequences</taxon>
        <taxon>metagenomes</taxon>
        <taxon>ecological metagenomes</taxon>
    </lineage>
</organism>
<name>A0A0F9WH59_9ZZZZ</name>
<evidence type="ECO:0000313" key="1">
    <source>
        <dbReference type="EMBL" id="KKO11813.1"/>
    </source>
</evidence>
<reference evidence="1" key="1">
    <citation type="journal article" date="2015" name="Nature">
        <title>Complex archaea that bridge the gap between prokaryotes and eukaryotes.</title>
        <authorList>
            <person name="Spang A."/>
            <person name="Saw J.H."/>
            <person name="Jorgensen S.L."/>
            <person name="Zaremba-Niedzwiedzka K."/>
            <person name="Martijn J."/>
            <person name="Lind A.E."/>
            <person name="van Eijk R."/>
            <person name="Schleper C."/>
            <person name="Guy L."/>
            <person name="Ettema T.J."/>
        </authorList>
    </citation>
    <scope>NUCLEOTIDE SEQUENCE</scope>
</reference>
<comment type="caution">
    <text evidence="1">The sequence shown here is derived from an EMBL/GenBank/DDBJ whole genome shotgun (WGS) entry which is preliminary data.</text>
</comment>
<accession>A0A0F9WH59</accession>
<gene>
    <name evidence="1" type="ORF">LCGC14_0013170</name>
</gene>
<dbReference type="EMBL" id="LAZR01000002">
    <property type="protein sequence ID" value="KKO11813.1"/>
    <property type="molecule type" value="Genomic_DNA"/>
</dbReference>
<dbReference type="AlphaFoldDB" id="A0A0F9WH59"/>
<protein>
    <submittedName>
        <fullName evidence="1">Uncharacterized protein</fullName>
    </submittedName>
</protein>
<proteinExistence type="predicted"/>
<sequence length="170" mass="18238">MKYFTNAMSLKTYLGMALLLCFGHAAWADQTPMVLRDNVLKLPQAVVVDGDDISHFRNVELTQDANGTFAITASQAGSLAGVESVEILREADRVDVLAKGWRSACVSIEPEAVSYKNGDFVVAIPESEPTSDVCVAQAIRFYVIATLPTDGLAAGDYSVSVNGVKTDFTL</sequence>